<keyword evidence="4" id="KW-0804">Transcription</keyword>
<dbReference type="InterPro" id="IPR036388">
    <property type="entry name" value="WH-like_DNA-bd_sf"/>
</dbReference>
<dbReference type="Gene3D" id="3.30.750.24">
    <property type="entry name" value="STAS domain"/>
    <property type="match status" value="1"/>
</dbReference>
<dbReference type="CDD" id="cd07043">
    <property type="entry name" value="STAS_anti-anti-sigma_factors"/>
    <property type="match status" value="1"/>
</dbReference>
<evidence type="ECO:0000313" key="7">
    <source>
        <dbReference type="Proteomes" id="UP000054537"/>
    </source>
</evidence>
<dbReference type="InterPro" id="IPR058548">
    <property type="entry name" value="MlaB-like_STAS"/>
</dbReference>
<accession>A0A0A6X695</accession>
<dbReference type="InterPro" id="IPR013324">
    <property type="entry name" value="RNA_pol_sigma_r3/r4-like"/>
</dbReference>
<gene>
    <name evidence="6" type="ORF">MB27_21755</name>
</gene>
<dbReference type="EMBL" id="JRTT01000025">
    <property type="protein sequence ID" value="KHD75637.1"/>
    <property type="molecule type" value="Genomic_DNA"/>
</dbReference>
<dbReference type="AlphaFoldDB" id="A0A0A6X695"/>
<dbReference type="InterPro" id="IPR007630">
    <property type="entry name" value="RNA_pol_sigma70_r4"/>
</dbReference>
<dbReference type="Pfam" id="PF04542">
    <property type="entry name" value="Sigma70_r2"/>
    <property type="match status" value="1"/>
</dbReference>
<dbReference type="eggNOG" id="COG1191">
    <property type="taxonomic scope" value="Bacteria"/>
</dbReference>
<comment type="caution">
    <text evidence="6">The sequence shown here is derived from an EMBL/GenBank/DDBJ whole genome shotgun (WGS) entry which is preliminary data.</text>
</comment>
<keyword evidence="3" id="KW-0238">DNA-binding</keyword>
<dbReference type="Proteomes" id="UP000054537">
    <property type="component" value="Unassembled WGS sequence"/>
</dbReference>
<dbReference type="SUPFAM" id="SSF88946">
    <property type="entry name" value="Sigma2 domain of RNA polymerase sigma factors"/>
    <property type="match status" value="1"/>
</dbReference>
<keyword evidence="1" id="KW-0805">Transcription regulation</keyword>
<dbReference type="PANTHER" id="PTHR30385">
    <property type="entry name" value="SIGMA FACTOR F FLAGELLAR"/>
    <property type="match status" value="1"/>
</dbReference>
<organism evidence="6 7">
    <name type="scientific">Actinoplanes utahensis</name>
    <dbReference type="NCBI Taxonomy" id="1869"/>
    <lineage>
        <taxon>Bacteria</taxon>
        <taxon>Bacillati</taxon>
        <taxon>Actinomycetota</taxon>
        <taxon>Actinomycetes</taxon>
        <taxon>Micromonosporales</taxon>
        <taxon>Micromonosporaceae</taxon>
        <taxon>Actinoplanes</taxon>
    </lineage>
</organism>
<dbReference type="SUPFAM" id="SSF52091">
    <property type="entry name" value="SpoIIaa-like"/>
    <property type="match status" value="1"/>
</dbReference>
<dbReference type="SUPFAM" id="SSF88659">
    <property type="entry name" value="Sigma3 and sigma4 domains of RNA polymerase sigma factors"/>
    <property type="match status" value="2"/>
</dbReference>
<reference evidence="6 7" key="1">
    <citation type="submission" date="2014-10" db="EMBL/GenBank/DDBJ databases">
        <title>Draft genome sequence of Actinoplanes utahensis NRRL 12052.</title>
        <authorList>
            <person name="Velasco-Bucheli B."/>
            <person name="del Cerro C."/>
            <person name="Hormigo D."/>
            <person name="Garcia J.L."/>
            <person name="Acebal C."/>
            <person name="Arroyo M."/>
            <person name="de la Mata I."/>
        </authorList>
    </citation>
    <scope>NUCLEOTIDE SEQUENCE [LARGE SCALE GENOMIC DNA]</scope>
    <source>
        <strain evidence="6 7">NRRL 12052</strain>
    </source>
</reference>
<dbReference type="Pfam" id="PF04539">
    <property type="entry name" value="Sigma70_r3"/>
    <property type="match status" value="1"/>
</dbReference>
<evidence type="ECO:0000256" key="2">
    <source>
        <dbReference type="ARBA" id="ARBA00023082"/>
    </source>
</evidence>
<evidence type="ECO:0000259" key="5">
    <source>
        <dbReference type="PROSITE" id="PS50801"/>
    </source>
</evidence>
<dbReference type="CDD" id="cd06171">
    <property type="entry name" value="Sigma70_r4"/>
    <property type="match status" value="1"/>
</dbReference>
<feature type="domain" description="STAS" evidence="5">
    <location>
        <begin position="278"/>
        <end position="374"/>
    </location>
</feature>
<evidence type="ECO:0000256" key="1">
    <source>
        <dbReference type="ARBA" id="ARBA00023015"/>
    </source>
</evidence>
<dbReference type="InterPro" id="IPR002645">
    <property type="entry name" value="STAS_dom"/>
</dbReference>
<dbReference type="InterPro" id="IPR036513">
    <property type="entry name" value="STAS_dom_sf"/>
</dbReference>
<dbReference type="GO" id="GO:0003677">
    <property type="term" value="F:DNA binding"/>
    <property type="evidence" value="ECO:0007669"/>
    <property type="project" value="UniProtKB-KW"/>
</dbReference>
<evidence type="ECO:0000313" key="6">
    <source>
        <dbReference type="EMBL" id="KHD75637.1"/>
    </source>
</evidence>
<dbReference type="GO" id="GO:0016987">
    <property type="term" value="F:sigma factor activity"/>
    <property type="evidence" value="ECO:0007669"/>
    <property type="project" value="UniProtKB-KW"/>
</dbReference>
<dbReference type="Gene3D" id="1.20.120.1810">
    <property type="match status" value="1"/>
</dbReference>
<dbReference type="InterPro" id="IPR007627">
    <property type="entry name" value="RNA_pol_sigma70_r2"/>
</dbReference>
<dbReference type="STRING" id="1869.MB27_21755"/>
<keyword evidence="2" id="KW-0731">Sigma factor</keyword>
<dbReference type="PANTHER" id="PTHR30385:SF4">
    <property type="entry name" value="RNA POLYMERASE SIGMA-E FACTOR"/>
    <property type="match status" value="1"/>
</dbReference>
<evidence type="ECO:0000256" key="3">
    <source>
        <dbReference type="ARBA" id="ARBA00023125"/>
    </source>
</evidence>
<proteinExistence type="predicted"/>
<dbReference type="Pfam" id="PF13466">
    <property type="entry name" value="STAS_2"/>
    <property type="match status" value="1"/>
</dbReference>
<dbReference type="InterPro" id="IPR014284">
    <property type="entry name" value="RNA_pol_sigma-70_dom"/>
</dbReference>
<dbReference type="InterPro" id="IPR013325">
    <property type="entry name" value="RNA_pol_sigma_r2"/>
</dbReference>
<dbReference type="Pfam" id="PF04545">
    <property type="entry name" value="Sigma70_r4"/>
    <property type="match status" value="1"/>
</dbReference>
<dbReference type="GO" id="GO:0006352">
    <property type="term" value="P:DNA-templated transcription initiation"/>
    <property type="evidence" value="ECO:0007669"/>
    <property type="project" value="InterPro"/>
</dbReference>
<dbReference type="Gene3D" id="1.10.10.10">
    <property type="entry name" value="Winged helix-like DNA-binding domain superfamily/Winged helix DNA-binding domain"/>
    <property type="match status" value="2"/>
</dbReference>
<evidence type="ECO:0000256" key="4">
    <source>
        <dbReference type="ARBA" id="ARBA00023163"/>
    </source>
</evidence>
<keyword evidence="7" id="KW-1185">Reference proteome</keyword>
<sequence>MEPGTALEDLDEIAERYAHARQTADEVRARRLRDDMIAEALPMADRLARRYRGGSEPLADLEQVARLGLVKVVDRYAPDRGSFTAYAVHTIVGELKRHLRDRSWAVHVPRPLQELTMAVTRHEADLTRELGRRPTDAETAQRAGITGRELDTARMTAAGYRSMSLDMPLGDGDATYLDLFGQTDAALEKVPDHLTVTELIAALPARERHVVIASYYGGRTQADIAAQLGISQMQVSRILSRALIWLREGLLTDRVPRWPGSHSAEEDAFAITTGNGPDGHLEIRIRGEVDRDNAGRLRTALLDVVCRQSAGRQVTLHMAEVPLLDATGVRVLLAVYEAAQARGVTVTATGLTPMVRRIAATSGLAPMLAAPERG</sequence>
<dbReference type="InterPro" id="IPR007624">
    <property type="entry name" value="RNA_pol_sigma70_r3"/>
</dbReference>
<dbReference type="PROSITE" id="PS50801">
    <property type="entry name" value="STAS"/>
    <property type="match status" value="1"/>
</dbReference>
<protein>
    <recommendedName>
        <fullName evidence="5">STAS domain-containing protein</fullName>
    </recommendedName>
</protein>
<dbReference type="NCBIfam" id="TIGR02937">
    <property type="entry name" value="sigma70-ECF"/>
    <property type="match status" value="1"/>
</dbReference>
<name>A0A0A6X695_ACTUT</name>